<evidence type="ECO:0000256" key="1">
    <source>
        <dbReference type="SAM" id="MobiDB-lite"/>
    </source>
</evidence>
<feature type="transmembrane region" description="Helical" evidence="2">
    <location>
        <begin position="445"/>
        <end position="467"/>
    </location>
</feature>
<reference evidence="3" key="1">
    <citation type="submission" date="2020-11" db="EMBL/GenBank/DDBJ databases">
        <authorList>
            <person name="Whitehead M."/>
        </authorList>
    </citation>
    <scope>NUCLEOTIDE SEQUENCE</scope>
    <source>
        <strain evidence="3">EGII</strain>
    </source>
</reference>
<dbReference type="Proteomes" id="UP000606786">
    <property type="component" value="Unassembled WGS sequence"/>
</dbReference>
<dbReference type="Gene3D" id="2.60.40.10">
    <property type="entry name" value="Immunoglobulins"/>
    <property type="match status" value="1"/>
</dbReference>
<keyword evidence="2" id="KW-1133">Transmembrane helix</keyword>
<keyword evidence="4" id="KW-1185">Reference proteome</keyword>
<dbReference type="InterPro" id="IPR036116">
    <property type="entry name" value="FN3_sf"/>
</dbReference>
<sequence>MAAAGKFRNRSWQYVVHTNKKLCNRKLREFQRKAKHDKSKDTIQVNDQEVLCEPAKLTLNIEVLTHHSIKLSWPKDQTSSEVEIMYRPIGANEEFVEHSELDTHICNRAKWSRILTFPKELSSNETYYTHILVDLKPNTRYALLVKTFGLADIYDTRSETDVSIFLKIQSPSEEEITRFMVEVYEHPDSDNLLLHRDYCLEPSYVYHEGETLQSDEDQDTCCTRKEEEADDWRFSQNMRTLFECNLDNKKNCPPDTNIAETVPGTSMPFLAIRRLTVDASVKGSAFLGRLERFRLYSLQVQACNEAGCGAYTFLWTRTNFSIGGDRLHTLKGCRVSGYNEFHINFPEPQHPNGLITSYVVHFRLKVPNAEKFETHIECMSQRQHVFNEQQMIAQLRKPFNEVAVRVYSLAGGFFTEWVPITICTFKESSVKISHITHKVPHKKGYAGMIVAICFIITFATILAWSCCKYDWREWRNFRLVRLVLGPVRDWQPLRADNAEEQIVEFRNIREADEDGEEGEHGERGEAEQLDVAAT</sequence>
<accession>A0A811UPV4</accession>
<name>A0A811UPV4_CERCA</name>
<evidence type="ECO:0000256" key="2">
    <source>
        <dbReference type="SAM" id="Phobius"/>
    </source>
</evidence>
<dbReference type="SUPFAM" id="SSF49265">
    <property type="entry name" value="Fibronectin type III"/>
    <property type="match status" value="2"/>
</dbReference>
<gene>
    <name evidence="3" type="ORF">CCAP1982_LOCUS9236</name>
</gene>
<dbReference type="AlphaFoldDB" id="A0A811UPV4"/>
<evidence type="ECO:0000313" key="4">
    <source>
        <dbReference type="Proteomes" id="UP000606786"/>
    </source>
</evidence>
<evidence type="ECO:0000313" key="3">
    <source>
        <dbReference type="EMBL" id="CAD7000761.1"/>
    </source>
</evidence>
<dbReference type="OrthoDB" id="6612654at2759"/>
<comment type="caution">
    <text evidence="3">The sequence shown here is derived from an EMBL/GenBank/DDBJ whole genome shotgun (WGS) entry which is preliminary data.</text>
</comment>
<dbReference type="InterPro" id="IPR013783">
    <property type="entry name" value="Ig-like_fold"/>
</dbReference>
<keyword evidence="2" id="KW-0472">Membrane</keyword>
<feature type="region of interest" description="Disordered" evidence="1">
    <location>
        <begin position="511"/>
        <end position="534"/>
    </location>
</feature>
<protein>
    <submittedName>
        <fullName evidence="3">(Mediterranean fruit fly) hypothetical protein</fullName>
    </submittedName>
</protein>
<keyword evidence="2" id="KW-0812">Transmembrane</keyword>
<proteinExistence type="predicted"/>
<dbReference type="EMBL" id="CAJHJT010000014">
    <property type="protein sequence ID" value="CAD7000761.1"/>
    <property type="molecule type" value="Genomic_DNA"/>
</dbReference>
<organism evidence="3 4">
    <name type="scientific">Ceratitis capitata</name>
    <name type="common">Mediterranean fruit fly</name>
    <name type="synonym">Tephritis capitata</name>
    <dbReference type="NCBI Taxonomy" id="7213"/>
    <lineage>
        <taxon>Eukaryota</taxon>
        <taxon>Metazoa</taxon>
        <taxon>Ecdysozoa</taxon>
        <taxon>Arthropoda</taxon>
        <taxon>Hexapoda</taxon>
        <taxon>Insecta</taxon>
        <taxon>Pterygota</taxon>
        <taxon>Neoptera</taxon>
        <taxon>Endopterygota</taxon>
        <taxon>Diptera</taxon>
        <taxon>Brachycera</taxon>
        <taxon>Muscomorpha</taxon>
        <taxon>Tephritoidea</taxon>
        <taxon>Tephritidae</taxon>
        <taxon>Ceratitis</taxon>
        <taxon>Ceratitis</taxon>
    </lineage>
</organism>